<dbReference type="Proteomes" id="UP001627284">
    <property type="component" value="Unassembled WGS sequence"/>
</dbReference>
<gene>
    <name evidence="3" type="ORF">AABB24_015856</name>
</gene>
<evidence type="ECO:0000313" key="4">
    <source>
        <dbReference type="Proteomes" id="UP001627284"/>
    </source>
</evidence>
<dbReference type="EMBL" id="JBJKTR010000009">
    <property type="protein sequence ID" value="KAL3358989.1"/>
    <property type="molecule type" value="Genomic_DNA"/>
</dbReference>
<dbReference type="GO" id="GO:0016491">
    <property type="term" value="F:oxidoreductase activity"/>
    <property type="evidence" value="ECO:0007669"/>
    <property type="project" value="UniProtKB-KW"/>
</dbReference>
<dbReference type="InterPro" id="IPR001128">
    <property type="entry name" value="Cyt_P450"/>
</dbReference>
<name>A0ABD2TTS4_9SOLN</name>
<sequence length="223" mass="24997">MDYMNILLGLLFAYFLVHGVVIFSIRRSKRVAPGPFPLPIIGNLHLIGDKPHISLTQLAKKHGPIMNLKLGQVNTVVISSSVLAKQVMQKQDLSFSSRSVPDTIYACNESDFSVIWLPVNSQWKILRKIMNSHIFSGHNLDVSKHLRSEKVQELIDYCDKSGKNCEAVNIGRAAFRTSINFLSNTIFSKDLTDPSSDSAKEIKDLVWNIMVEAGKPNLVDYLL</sequence>
<keyword evidence="2" id="KW-0472">Membrane</keyword>
<evidence type="ECO:0000256" key="1">
    <source>
        <dbReference type="ARBA" id="ARBA00023002"/>
    </source>
</evidence>
<dbReference type="PANTHER" id="PTHR24299">
    <property type="entry name" value="CYTOCHROME P450 FAMILY 1"/>
    <property type="match status" value="1"/>
</dbReference>
<dbReference type="PANTHER" id="PTHR24299:SF62">
    <property type="entry name" value="GERANIOL 8-HYDROXYLASE-LIKE"/>
    <property type="match status" value="1"/>
</dbReference>
<protein>
    <recommendedName>
        <fullName evidence="5">Cytochrome P450</fullName>
    </recommendedName>
</protein>
<evidence type="ECO:0000313" key="3">
    <source>
        <dbReference type="EMBL" id="KAL3358983.1"/>
    </source>
</evidence>
<feature type="transmembrane region" description="Helical" evidence="2">
    <location>
        <begin position="6"/>
        <end position="25"/>
    </location>
</feature>
<proteinExistence type="predicted"/>
<dbReference type="Gene3D" id="1.10.630.10">
    <property type="entry name" value="Cytochrome P450"/>
    <property type="match status" value="1"/>
</dbReference>
<evidence type="ECO:0000256" key="2">
    <source>
        <dbReference type="SAM" id="Phobius"/>
    </source>
</evidence>
<dbReference type="SUPFAM" id="SSF48264">
    <property type="entry name" value="Cytochrome P450"/>
    <property type="match status" value="1"/>
</dbReference>
<evidence type="ECO:0008006" key="5">
    <source>
        <dbReference type="Google" id="ProtNLM"/>
    </source>
</evidence>
<reference evidence="3 4" key="1">
    <citation type="submission" date="2024-05" db="EMBL/GenBank/DDBJ databases">
        <title>De novo assembly of an allotetraploid wild potato.</title>
        <authorList>
            <person name="Hosaka A.J."/>
        </authorList>
    </citation>
    <scope>NUCLEOTIDE SEQUENCE [LARGE SCALE GENOMIC DNA]</scope>
    <source>
        <tissue evidence="3">Young leaves</tissue>
    </source>
</reference>
<accession>A0ABD2TTS4</accession>
<dbReference type="PRINTS" id="PR00463">
    <property type="entry name" value="EP450I"/>
</dbReference>
<keyword evidence="2" id="KW-1133">Transmembrane helix</keyword>
<keyword evidence="2" id="KW-0812">Transmembrane</keyword>
<dbReference type="EMBL" id="JBJKTR010000009">
    <property type="protein sequence ID" value="KAL3358983.1"/>
    <property type="molecule type" value="Genomic_DNA"/>
</dbReference>
<keyword evidence="4" id="KW-1185">Reference proteome</keyword>
<dbReference type="AlphaFoldDB" id="A0ABD2TTS4"/>
<organism evidence="3 4">
    <name type="scientific">Solanum stoloniferum</name>
    <dbReference type="NCBI Taxonomy" id="62892"/>
    <lineage>
        <taxon>Eukaryota</taxon>
        <taxon>Viridiplantae</taxon>
        <taxon>Streptophyta</taxon>
        <taxon>Embryophyta</taxon>
        <taxon>Tracheophyta</taxon>
        <taxon>Spermatophyta</taxon>
        <taxon>Magnoliopsida</taxon>
        <taxon>eudicotyledons</taxon>
        <taxon>Gunneridae</taxon>
        <taxon>Pentapetalae</taxon>
        <taxon>asterids</taxon>
        <taxon>lamiids</taxon>
        <taxon>Solanales</taxon>
        <taxon>Solanaceae</taxon>
        <taxon>Solanoideae</taxon>
        <taxon>Solaneae</taxon>
        <taxon>Solanum</taxon>
    </lineage>
</organism>
<dbReference type="InterPro" id="IPR036396">
    <property type="entry name" value="Cyt_P450_sf"/>
</dbReference>
<dbReference type="Pfam" id="PF00067">
    <property type="entry name" value="p450"/>
    <property type="match status" value="1"/>
</dbReference>
<dbReference type="InterPro" id="IPR002401">
    <property type="entry name" value="Cyt_P450_E_grp-I"/>
</dbReference>
<comment type="caution">
    <text evidence="3">The sequence shown here is derived from an EMBL/GenBank/DDBJ whole genome shotgun (WGS) entry which is preliminary data.</text>
</comment>
<keyword evidence="1" id="KW-0560">Oxidoreductase</keyword>